<accession>A0A553HUK2</accession>
<dbReference type="PANTHER" id="PTHR45626">
    <property type="entry name" value="TRANSCRIPTION TERMINATION FACTOR 2-RELATED"/>
    <property type="match status" value="1"/>
</dbReference>
<dbReference type="SMART" id="SM00490">
    <property type="entry name" value="HELICc"/>
    <property type="match status" value="1"/>
</dbReference>
<name>A0A553HUK2_9PEZI</name>
<organism evidence="7 8">
    <name type="scientific">Xylaria flabelliformis</name>
    <dbReference type="NCBI Taxonomy" id="2512241"/>
    <lineage>
        <taxon>Eukaryota</taxon>
        <taxon>Fungi</taxon>
        <taxon>Dikarya</taxon>
        <taxon>Ascomycota</taxon>
        <taxon>Pezizomycotina</taxon>
        <taxon>Sordariomycetes</taxon>
        <taxon>Xylariomycetidae</taxon>
        <taxon>Xylariales</taxon>
        <taxon>Xylariaceae</taxon>
        <taxon>Xylaria</taxon>
    </lineage>
</organism>
<dbReference type="Proteomes" id="UP000319160">
    <property type="component" value="Unassembled WGS sequence"/>
</dbReference>
<dbReference type="GO" id="GO:0005634">
    <property type="term" value="C:nucleus"/>
    <property type="evidence" value="ECO:0007669"/>
    <property type="project" value="TreeGrafter"/>
</dbReference>
<dbReference type="SMART" id="SM00487">
    <property type="entry name" value="DEXDc"/>
    <property type="match status" value="1"/>
</dbReference>
<dbReference type="GO" id="GO:0016787">
    <property type="term" value="F:hydrolase activity"/>
    <property type="evidence" value="ECO:0007669"/>
    <property type="project" value="UniProtKB-KW"/>
</dbReference>
<dbReference type="PROSITE" id="PS51194">
    <property type="entry name" value="HELICASE_CTER"/>
    <property type="match status" value="1"/>
</dbReference>
<dbReference type="GO" id="GO:0007018">
    <property type="term" value="P:microtubule-based movement"/>
    <property type="evidence" value="ECO:0007669"/>
    <property type="project" value="InterPro"/>
</dbReference>
<dbReference type="InterPro" id="IPR038718">
    <property type="entry name" value="SNF2-like_sf"/>
</dbReference>
<dbReference type="InterPro" id="IPR049730">
    <property type="entry name" value="SNF2/RAD54-like_C"/>
</dbReference>
<dbReference type="CDD" id="cd18008">
    <property type="entry name" value="DEXDc_SHPRH-like"/>
    <property type="match status" value="1"/>
</dbReference>
<evidence type="ECO:0000313" key="7">
    <source>
        <dbReference type="EMBL" id="TRX91614.1"/>
    </source>
</evidence>
<feature type="domain" description="Helicase ATP-binding" evidence="5">
    <location>
        <begin position="432"/>
        <end position="598"/>
    </location>
</feature>
<dbReference type="InterPro" id="IPR050628">
    <property type="entry name" value="SNF2_RAD54_helicase_TF"/>
</dbReference>
<dbReference type="InterPro" id="IPR027417">
    <property type="entry name" value="P-loop_NTPase"/>
</dbReference>
<evidence type="ECO:0008006" key="9">
    <source>
        <dbReference type="Google" id="ProtNLM"/>
    </source>
</evidence>
<evidence type="ECO:0000259" key="6">
    <source>
        <dbReference type="PROSITE" id="PS51194"/>
    </source>
</evidence>
<dbReference type="STRING" id="2512241.A0A553HUK2"/>
<dbReference type="SUPFAM" id="SSF52540">
    <property type="entry name" value="P-loop containing nucleoside triphosphate hydrolases"/>
    <property type="match status" value="3"/>
</dbReference>
<dbReference type="Gene3D" id="3.40.50.10810">
    <property type="entry name" value="Tandem AAA-ATPase domain"/>
    <property type="match status" value="1"/>
</dbReference>
<dbReference type="GO" id="GO:0006281">
    <property type="term" value="P:DNA repair"/>
    <property type="evidence" value="ECO:0007669"/>
    <property type="project" value="TreeGrafter"/>
</dbReference>
<evidence type="ECO:0000256" key="4">
    <source>
        <dbReference type="SAM" id="MobiDB-lite"/>
    </source>
</evidence>
<dbReference type="GO" id="GO:0005524">
    <property type="term" value="F:ATP binding"/>
    <property type="evidence" value="ECO:0007669"/>
    <property type="project" value="UniProtKB-KW"/>
</dbReference>
<dbReference type="OrthoDB" id="448448at2759"/>
<dbReference type="Gene3D" id="3.40.850.10">
    <property type="entry name" value="Kinesin motor domain"/>
    <property type="match status" value="1"/>
</dbReference>
<dbReference type="GO" id="GO:0008017">
    <property type="term" value="F:microtubule binding"/>
    <property type="evidence" value="ECO:0007669"/>
    <property type="project" value="InterPro"/>
</dbReference>
<dbReference type="Gene3D" id="3.40.50.300">
    <property type="entry name" value="P-loop containing nucleotide triphosphate hydrolases"/>
    <property type="match status" value="1"/>
</dbReference>
<dbReference type="EMBL" id="VFLP01000043">
    <property type="protein sequence ID" value="TRX91614.1"/>
    <property type="molecule type" value="Genomic_DNA"/>
</dbReference>
<dbReference type="GO" id="GO:0008094">
    <property type="term" value="F:ATP-dependent activity, acting on DNA"/>
    <property type="evidence" value="ECO:0007669"/>
    <property type="project" value="TreeGrafter"/>
</dbReference>
<dbReference type="Pfam" id="PF00176">
    <property type="entry name" value="SNF2-rel_dom"/>
    <property type="match status" value="1"/>
</dbReference>
<dbReference type="InterPro" id="IPR000330">
    <property type="entry name" value="SNF2_N"/>
</dbReference>
<dbReference type="CDD" id="cd18793">
    <property type="entry name" value="SF2_C_SNF"/>
    <property type="match status" value="1"/>
</dbReference>
<evidence type="ECO:0000313" key="8">
    <source>
        <dbReference type="Proteomes" id="UP000319160"/>
    </source>
</evidence>
<evidence type="ECO:0000256" key="1">
    <source>
        <dbReference type="ARBA" id="ARBA00022741"/>
    </source>
</evidence>
<gene>
    <name evidence="7" type="ORF">FHL15_007396</name>
</gene>
<evidence type="ECO:0000259" key="5">
    <source>
        <dbReference type="PROSITE" id="PS51192"/>
    </source>
</evidence>
<dbReference type="PROSITE" id="PS51192">
    <property type="entry name" value="HELICASE_ATP_BIND_1"/>
    <property type="match status" value="1"/>
</dbReference>
<keyword evidence="8" id="KW-1185">Reference proteome</keyword>
<keyword evidence="1" id="KW-0547">Nucleotide-binding</keyword>
<dbReference type="GO" id="GO:0003777">
    <property type="term" value="F:microtubule motor activity"/>
    <property type="evidence" value="ECO:0007669"/>
    <property type="project" value="InterPro"/>
</dbReference>
<dbReference type="Pfam" id="PF00271">
    <property type="entry name" value="Helicase_C"/>
    <property type="match status" value="1"/>
</dbReference>
<dbReference type="InterPro" id="IPR036961">
    <property type="entry name" value="Kinesin_motor_dom_sf"/>
</dbReference>
<dbReference type="InterPro" id="IPR001650">
    <property type="entry name" value="Helicase_C-like"/>
</dbReference>
<feature type="domain" description="Helicase C-terminal" evidence="6">
    <location>
        <begin position="830"/>
        <end position="992"/>
    </location>
</feature>
<dbReference type="InterPro" id="IPR014001">
    <property type="entry name" value="Helicase_ATP-bd"/>
</dbReference>
<dbReference type="Pfam" id="PF00225">
    <property type="entry name" value="Kinesin"/>
    <property type="match status" value="1"/>
</dbReference>
<dbReference type="PANTHER" id="PTHR45626:SF22">
    <property type="entry name" value="DNA REPAIR PROTEIN RAD5"/>
    <property type="match status" value="1"/>
</dbReference>
<protein>
    <recommendedName>
        <fullName evidence="9">Helicase ATP-binding domain-containing protein</fullName>
    </recommendedName>
</protein>
<sequence>MEYNTDRPTKRARTQNALFQPDLPCPVPEHQPDSAQVTTLRVHRQECVPTVEALYNYQATEMSNVFNVEYQAHNANSSPWTVSAAQYNGWSGGSIENTTEIRPNVNEYQNFRPAPILSQERVSYLPLQHSWSSTLGGYEYTPQQNAPQFEIWPSQPTGNDTTFSFQSAVLSDNYSQMNTHSTSGYIQNSNLTIQRTVPEVNNEKICFGMDLAILDDVPVKFESSERFRSLDNENITGWLHSSYSQMIHGLLQEDTLELFVSCYANKKPSALKQTSRFISLPCILEVTIYGPVELLEEIGDWFQEQDIYLQDPRLCHLDVRYCNPHKLSTGRIESCPLLSEVTTKEARPMEMQTISAGSSFLDALKSRDNLCEAHQPTAISSILKKHQKQALTFMMQRERGWAFDQEYIDIWEAHTTDHGIYFVNKVSNACQDEEPAEFRGGIIADTMGLGKTLTMIALVAADLDASTGRHAQVECHIRRVNATLIVIPPPHRLMWCRYHGKNKTSSFEELHSQNIVLTTYHTISADWKAYKNGQSSLLFSVEWKRVILDEAHFIRNANSTMARAVCALSASSRWAVSGTPVQNRLSDLASLLKFIQANPYNDTKQFETDISSLWKSGEEEEAIKRLQYLSACLILRRSKGTINLPPRKDLLCPVDFLPDEREWYEALKQQAILSIDEAVSGQHERLRPGVYANALQRIESLRIFCDLGLQYHARHEAPGNDNWSRIAQETFNSKRGIDPIFCLHCSLSLDFIESLLDVPDSVNPEPQFSSCMKFFCSDCIRKLNRDNRIADCGHKPICAVASVSTSGEVFEETPATLSRVPSVSTRLSSTVEALVADLKRLPRHTKCIVFSTWRLTLDLVKVGLDQSSIKSIRFDGKVPQNERGAVIDRFRTDPEIRVMLLTLSCGAVGLTLTTASRAYLIEPHWNPTLEEQALARIHRLGQTKEVTTVRFYIRDSFEEQVIKIQESKKQLANVLLSSHEGALVDESMATLQHSNPGNSPDSRRVNCNFFAYGQSGSGNAHTIIGYDYEEDSKLGLCLVASQRLFSAIEALYSRDDEKSRLGIGLSVFELRKNTAFDLLNEQKECHIREGADNETQIQRQTKILEEGKVRI</sequence>
<keyword evidence="2" id="KW-0378">Hydrolase</keyword>
<dbReference type="AlphaFoldDB" id="A0A553HUK2"/>
<dbReference type="InterPro" id="IPR001752">
    <property type="entry name" value="Kinesin_motor_dom"/>
</dbReference>
<evidence type="ECO:0000256" key="3">
    <source>
        <dbReference type="ARBA" id="ARBA00022840"/>
    </source>
</evidence>
<keyword evidence="3" id="KW-0067">ATP-binding</keyword>
<proteinExistence type="predicted"/>
<evidence type="ECO:0000256" key="2">
    <source>
        <dbReference type="ARBA" id="ARBA00022801"/>
    </source>
</evidence>
<reference evidence="8" key="1">
    <citation type="submission" date="2019-06" db="EMBL/GenBank/DDBJ databases">
        <title>Draft genome sequence of the griseofulvin-producing fungus Xylaria cubensis strain G536.</title>
        <authorList>
            <person name="Mead M.E."/>
            <person name="Raja H.A."/>
            <person name="Steenwyk J.L."/>
            <person name="Knowles S.L."/>
            <person name="Oberlies N.H."/>
            <person name="Rokas A."/>
        </authorList>
    </citation>
    <scope>NUCLEOTIDE SEQUENCE [LARGE SCALE GENOMIC DNA]</scope>
    <source>
        <strain evidence="8">G536</strain>
    </source>
</reference>
<feature type="region of interest" description="Disordered" evidence="4">
    <location>
        <begin position="1"/>
        <end position="32"/>
    </location>
</feature>
<comment type="caution">
    <text evidence="7">The sequence shown here is derived from an EMBL/GenBank/DDBJ whole genome shotgun (WGS) entry which is preliminary data.</text>
</comment>